<gene>
    <name evidence="2" type="ORF">NPIL_86361</name>
</gene>
<name>A0A8X6NDT0_NEPPI</name>
<feature type="chain" id="PRO_5036477872" evidence="1">
    <location>
        <begin position="19"/>
        <end position="92"/>
    </location>
</feature>
<keyword evidence="1" id="KW-0732">Signal</keyword>
<evidence type="ECO:0000313" key="3">
    <source>
        <dbReference type="Proteomes" id="UP000887013"/>
    </source>
</evidence>
<evidence type="ECO:0000256" key="1">
    <source>
        <dbReference type="SAM" id="SignalP"/>
    </source>
</evidence>
<protein>
    <submittedName>
        <fullName evidence="2">Uncharacterized protein</fullName>
    </submittedName>
</protein>
<reference evidence="2" key="1">
    <citation type="submission" date="2020-08" db="EMBL/GenBank/DDBJ databases">
        <title>Multicomponent nature underlies the extraordinary mechanical properties of spider dragline silk.</title>
        <authorList>
            <person name="Kono N."/>
            <person name="Nakamura H."/>
            <person name="Mori M."/>
            <person name="Yoshida Y."/>
            <person name="Ohtoshi R."/>
            <person name="Malay A.D."/>
            <person name="Moran D.A.P."/>
            <person name="Tomita M."/>
            <person name="Numata K."/>
            <person name="Arakawa K."/>
        </authorList>
    </citation>
    <scope>NUCLEOTIDE SEQUENCE</scope>
</reference>
<accession>A0A8X6NDT0</accession>
<organism evidence="2 3">
    <name type="scientific">Nephila pilipes</name>
    <name type="common">Giant wood spider</name>
    <name type="synonym">Nephila maculata</name>
    <dbReference type="NCBI Taxonomy" id="299642"/>
    <lineage>
        <taxon>Eukaryota</taxon>
        <taxon>Metazoa</taxon>
        <taxon>Ecdysozoa</taxon>
        <taxon>Arthropoda</taxon>
        <taxon>Chelicerata</taxon>
        <taxon>Arachnida</taxon>
        <taxon>Araneae</taxon>
        <taxon>Araneomorphae</taxon>
        <taxon>Entelegynae</taxon>
        <taxon>Araneoidea</taxon>
        <taxon>Nephilidae</taxon>
        <taxon>Nephila</taxon>
    </lineage>
</organism>
<comment type="caution">
    <text evidence="2">The sequence shown here is derived from an EMBL/GenBank/DDBJ whole genome shotgun (WGS) entry which is preliminary data.</text>
</comment>
<keyword evidence="3" id="KW-1185">Reference proteome</keyword>
<dbReference type="Proteomes" id="UP000887013">
    <property type="component" value="Unassembled WGS sequence"/>
</dbReference>
<evidence type="ECO:0000313" key="2">
    <source>
        <dbReference type="EMBL" id="GFT08793.1"/>
    </source>
</evidence>
<sequence>MALLALRATLNLLRVLQTLEIKPFTSKINENYTLLKHMNAPRSCRWRCSKAKQKFTHKVRLISQKPPESNHHNTIDKEIPNPLTYFSSLVDL</sequence>
<feature type="signal peptide" evidence="1">
    <location>
        <begin position="1"/>
        <end position="18"/>
    </location>
</feature>
<dbReference type="AlphaFoldDB" id="A0A8X6NDT0"/>
<proteinExistence type="predicted"/>
<dbReference type="EMBL" id="BMAW01103371">
    <property type="protein sequence ID" value="GFT08793.1"/>
    <property type="molecule type" value="Genomic_DNA"/>
</dbReference>